<protein>
    <recommendedName>
        <fullName evidence="3">Bacteriocin biosynthesis cyclodehydratase domain protein</fullName>
    </recommendedName>
</protein>
<evidence type="ECO:0000313" key="1">
    <source>
        <dbReference type="EMBL" id="AZA10897.1"/>
    </source>
</evidence>
<reference evidence="1 2" key="1">
    <citation type="submission" date="2018-11" db="EMBL/GenBank/DDBJ databases">
        <authorList>
            <person name="Kleinhagauer T."/>
            <person name="Glaeser S.P."/>
            <person name="Spergser J."/>
            <person name="Ruckert C."/>
            <person name="Kaempfer P."/>
            <person name="Busse H.-J."/>
        </authorList>
    </citation>
    <scope>NUCLEOTIDE SEQUENCE [LARGE SCALE GENOMIC DNA]</scope>
    <source>
        <strain evidence="1 2">W8</strain>
    </source>
</reference>
<evidence type="ECO:0000313" key="2">
    <source>
        <dbReference type="Proteomes" id="UP000271587"/>
    </source>
</evidence>
<name>A0A3G6IYY4_9CORY</name>
<dbReference type="Proteomes" id="UP000271587">
    <property type="component" value="Chromosome"/>
</dbReference>
<dbReference type="EMBL" id="CP033897">
    <property type="protein sequence ID" value="AZA10897.1"/>
    <property type="molecule type" value="Genomic_DNA"/>
</dbReference>
<evidence type="ECO:0008006" key="3">
    <source>
        <dbReference type="Google" id="ProtNLM"/>
    </source>
</evidence>
<dbReference type="RefSeq" id="WP_123933379.1">
    <property type="nucleotide sequence ID" value="NZ_CP033897.1"/>
</dbReference>
<keyword evidence="2" id="KW-1185">Reference proteome</keyword>
<accession>A0A3G6IYY4</accession>
<gene>
    <name evidence="1" type="ORF">CGERO_02865</name>
</gene>
<dbReference type="KEGG" id="cgk:CGERO_02865"/>
<dbReference type="Gene3D" id="3.40.50.720">
    <property type="entry name" value="NAD(P)-binding Rossmann-like Domain"/>
    <property type="match status" value="1"/>
</dbReference>
<dbReference type="AlphaFoldDB" id="A0A3G6IYY4"/>
<organism evidence="1 2">
    <name type="scientific">Corynebacterium gerontici</name>
    <dbReference type="NCBI Taxonomy" id="2079234"/>
    <lineage>
        <taxon>Bacteria</taxon>
        <taxon>Bacillati</taxon>
        <taxon>Actinomycetota</taxon>
        <taxon>Actinomycetes</taxon>
        <taxon>Mycobacteriales</taxon>
        <taxon>Corynebacteriaceae</taxon>
        <taxon>Corynebacterium</taxon>
    </lineage>
</organism>
<sequence length="272" mass="29099">MKQHALQFCPSAHTITRNGHQLQFGLDASTAGIVQTLPGRARELGDVIRTSSTQAKLHRQLQNVGFSSSEAFGLIDDLIVHGILRKRAACRDVLVLGSLQGIETTVLETLGARAHRVKDGESPLRALRRLAVDGVVVVFSPHEHPHCAPLLARQQYVIPVQAIDGKAVVGPIRMAGEGPCPLCADLHRCEVDPLWASIRAQEGMSFLEAPARHAAAGAVLGMIRALDVPHLGPGGSTHTARPGLRLRLDGMSATADAIKAHQLCPLCWARDA</sequence>
<proteinExistence type="predicted"/>
<dbReference type="OrthoDB" id="4426339at2"/>